<evidence type="ECO:0000256" key="2">
    <source>
        <dbReference type="ARBA" id="ARBA00001974"/>
    </source>
</evidence>
<dbReference type="GO" id="GO:0050660">
    <property type="term" value="F:flavin adenine dinucleotide binding"/>
    <property type="evidence" value="ECO:0007669"/>
    <property type="project" value="TreeGrafter"/>
</dbReference>
<dbReference type="GO" id="GO:0010181">
    <property type="term" value="F:FMN binding"/>
    <property type="evidence" value="ECO:0007669"/>
    <property type="project" value="InterPro"/>
</dbReference>
<comment type="caution">
    <text evidence="16">The sequence shown here is derived from an EMBL/GenBank/DDBJ whole genome shotgun (WGS) entry which is preliminary data.</text>
</comment>
<dbReference type="Gene3D" id="3.40.50.80">
    <property type="entry name" value="Nucleotide-binding domain of ferredoxin-NADP reductase (FNR) module"/>
    <property type="match status" value="2"/>
</dbReference>
<feature type="region of interest" description="Disordered" evidence="13">
    <location>
        <begin position="248"/>
        <end position="267"/>
    </location>
</feature>
<dbReference type="InterPro" id="IPR017927">
    <property type="entry name" value="FAD-bd_FR_type"/>
</dbReference>
<evidence type="ECO:0000256" key="3">
    <source>
        <dbReference type="ARBA" id="ARBA00022605"/>
    </source>
</evidence>
<protein>
    <recommendedName>
        <fullName evidence="12">Methionine synthase reductase</fullName>
        <ecNumber evidence="11">1.16.1.8</ecNumber>
    </recommendedName>
</protein>
<dbReference type="InterPro" id="IPR001094">
    <property type="entry name" value="Flavdoxin-like"/>
</dbReference>
<dbReference type="CDD" id="cd06203">
    <property type="entry name" value="methionine_synthase_red"/>
    <property type="match status" value="1"/>
</dbReference>
<dbReference type="PRINTS" id="PR00371">
    <property type="entry name" value="FPNCR"/>
</dbReference>
<evidence type="ECO:0000256" key="1">
    <source>
        <dbReference type="ARBA" id="ARBA00001917"/>
    </source>
</evidence>
<keyword evidence="10" id="KW-0486">Methionine biosynthesis</keyword>
<accession>A0AAV6G3U6</accession>
<dbReference type="EC" id="1.16.1.8" evidence="11"/>
<evidence type="ECO:0000256" key="7">
    <source>
        <dbReference type="ARBA" id="ARBA00022827"/>
    </source>
</evidence>
<dbReference type="Gene3D" id="2.40.30.10">
    <property type="entry name" value="Translation factors"/>
    <property type="match status" value="1"/>
</dbReference>
<keyword evidence="6" id="KW-0949">S-adenosyl-L-methionine</keyword>
<feature type="domain" description="Flavodoxin-like" evidence="14">
    <location>
        <begin position="51"/>
        <end position="194"/>
    </location>
</feature>
<dbReference type="AlphaFoldDB" id="A0AAV6G3U6"/>
<dbReference type="InterPro" id="IPR017938">
    <property type="entry name" value="Riboflavin_synthase-like_b-brl"/>
</dbReference>
<dbReference type="Gene3D" id="1.20.990.10">
    <property type="entry name" value="NADPH-cytochrome p450 Reductase, Chain A, domain 3"/>
    <property type="match status" value="1"/>
</dbReference>
<dbReference type="InterPro" id="IPR003097">
    <property type="entry name" value="CysJ-like_FAD-binding"/>
</dbReference>
<evidence type="ECO:0000256" key="8">
    <source>
        <dbReference type="ARBA" id="ARBA00022857"/>
    </source>
</evidence>
<dbReference type="EMBL" id="JADWDJ010000016">
    <property type="protein sequence ID" value="KAG5268742.1"/>
    <property type="molecule type" value="Genomic_DNA"/>
</dbReference>
<reference evidence="16" key="1">
    <citation type="submission" date="2020-10" db="EMBL/GenBank/DDBJ databases">
        <title>Chromosome-scale genome assembly of the Allis shad, Alosa alosa.</title>
        <authorList>
            <person name="Margot Z."/>
            <person name="Christophe K."/>
            <person name="Cabau C."/>
            <person name="Louis A."/>
            <person name="Berthelot C."/>
            <person name="Parey E."/>
            <person name="Roest Crollius H."/>
            <person name="Montfort J."/>
            <person name="Robinson-Rechavi M."/>
            <person name="Bucao C."/>
            <person name="Bouchez O."/>
            <person name="Gislard M."/>
            <person name="Lluch J."/>
            <person name="Milhes M."/>
            <person name="Lampietro C."/>
            <person name="Lopez Roques C."/>
            <person name="Donnadieu C."/>
            <person name="Braasch I."/>
            <person name="Desvignes T."/>
            <person name="Postlethwait J."/>
            <person name="Bobe J."/>
            <person name="Guiguen Y."/>
        </authorList>
    </citation>
    <scope>NUCLEOTIDE SEQUENCE</scope>
    <source>
        <strain evidence="16">M-15738</strain>
        <tissue evidence="16">Blood</tissue>
    </source>
</reference>
<sequence length="806" mass="89054">MNLRLRGLTHVFRLYRSTLLHVLQSTIYYSSWSLHAFTWTYVMPCEVKRRFVLLYGSQRGQAQAIAEELSDQAAEHGLVADLFCLSKKEKYNLEKETAPVVFIVSTTGDGEPPDNALSFVKTIKNKSLPRDYFAHLNYAVLALGDTNYANFCNCGKTIDGRLQELGAKHFYSTGYADDGVGLEIVIDPWIEGVWEAIKKSVAEMATPGQQDTDSARSLHTTDLTAAAGQENTRASGLDVGVASLTLKDKPAQASEVPKSTSEVEKGEPKPVVLEVSLTQSLPPLSESALNVPSLPPPFLNVSLEDAPAQELSGPVRLDHHQEVSISKTVQLTRDDAVKTAIMLELDISGKDMPYQPGDSFDVLCPNDASEVLKLIQTLRLEQQSHHRVQLELRKDTKKKAAQLPPYVPVGCTLLYLLTWCLEIRSVPKKAFLRALVECTSAAPEKRRLQELCSKQGTADYNRFIRDTSVCLLDLLLAFPSCHPPLSLLIEHLPKLQPRSYSAASSSQRHPGKLHFVFNIVQFPACPERLVARRGVCTGWLSSLVSPILQSDSAMQGPVETTVSASLPMIHVGLRPGNAFRLPSDLSVPMVMVGPGTGVAPFIGFLQQSPTAMQGPVETTVSASLPMIHVGLRPGNAFRLPSDLSVPMVMVGPGTGVAPFIGFLQQREKERVNHPDGCFGETWLFFGCRHKDRDFLFREELERFVDNGTLTCLKVSFSRDASEGAQSQSSPRYVQHNLLLHAKEVANILLKEKGYFYVCGDAKNMAKDVNDVLVDIIVAEMEVDKLEAMKTIANLREEKRYLQDIWS</sequence>
<dbReference type="SUPFAM" id="SSF52218">
    <property type="entry name" value="Flavoproteins"/>
    <property type="match status" value="1"/>
</dbReference>
<dbReference type="FunFam" id="3.40.50.80:FF:000018">
    <property type="entry name" value="NADPH--cytochrome P450 reductase"/>
    <property type="match status" value="1"/>
</dbReference>
<evidence type="ECO:0000256" key="5">
    <source>
        <dbReference type="ARBA" id="ARBA00022643"/>
    </source>
</evidence>
<comment type="cofactor">
    <cofactor evidence="1">
        <name>FMN</name>
        <dbReference type="ChEBI" id="CHEBI:58210"/>
    </cofactor>
</comment>
<evidence type="ECO:0000256" key="12">
    <source>
        <dbReference type="ARBA" id="ARBA00040659"/>
    </source>
</evidence>
<evidence type="ECO:0000256" key="6">
    <source>
        <dbReference type="ARBA" id="ARBA00022691"/>
    </source>
</evidence>
<keyword evidence="3" id="KW-0028">Amino-acid biosynthesis</keyword>
<feature type="domain" description="FAD-binding FR-type" evidence="15">
    <location>
        <begin position="318"/>
        <end position="582"/>
    </location>
</feature>
<evidence type="ECO:0000256" key="4">
    <source>
        <dbReference type="ARBA" id="ARBA00022630"/>
    </source>
</evidence>
<evidence type="ECO:0000256" key="10">
    <source>
        <dbReference type="ARBA" id="ARBA00023167"/>
    </source>
</evidence>
<keyword evidence="4" id="KW-0285">Flavoprotein</keyword>
<gene>
    <name evidence="16" type="ORF">AALO_G00215950</name>
</gene>
<dbReference type="PANTHER" id="PTHR19384">
    <property type="entry name" value="NITRIC OXIDE SYNTHASE-RELATED"/>
    <property type="match status" value="1"/>
</dbReference>
<dbReference type="PRINTS" id="PR00369">
    <property type="entry name" value="FLAVODOXIN"/>
</dbReference>
<dbReference type="Pfam" id="PF00258">
    <property type="entry name" value="Flavodoxin_1"/>
    <property type="match status" value="1"/>
</dbReference>
<proteinExistence type="predicted"/>
<keyword evidence="5" id="KW-0288">FMN</keyword>
<dbReference type="GO" id="GO:0050667">
    <property type="term" value="P:homocysteine metabolic process"/>
    <property type="evidence" value="ECO:0007669"/>
    <property type="project" value="TreeGrafter"/>
</dbReference>
<dbReference type="InterPro" id="IPR023173">
    <property type="entry name" value="NADPH_Cyt_P450_Rdtase_alpha"/>
</dbReference>
<dbReference type="InterPro" id="IPR001709">
    <property type="entry name" value="Flavoprot_Pyr_Nucl_cyt_Rdtase"/>
</dbReference>
<evidence type="ECO:0000259" key="15">
    <source>
        <dbReference type="PROSITE" id="PS51384"/>
    </source>
</evidence>
<dbReference type="InterPro" id="IPR039261">
    <property type="entry name" value="FNR_nucleotide-bd"/>
</dbReference>
<comment type="cofactor">
    <cofactor evidence="2">
        <name>FAD</name>
        <dbReference type="ChEBI" id="CHEBI:57692"/>
    </cofactor>
</comment>
<evidence type="ECO:0000256" key="11">
    <source>
        <dbReference type="ARBA" id="ARBA00039088"/>
    </source>
</evidence>
<organism evidence="16 17">
    <name type="scientific">Alosa alosa</name>
    <name type="common">allis shad</name>
    <dbReference type="NCBI Taxonomy" id="278164"/>
    <lineage>
        <taxon>Eukaryota</taxon>
        <taxon>Metazoa</taxon>
        <taxon>Chordata</taxon>
        <taxon>Craniata</taxon>
        <taxon>Vertebrata</taxon>
        <taxon>Euteleostomi</taxon>
        <taxon>Actinopterygii</taxon>
        <taxon>Neopterygii</taxon>
        <taxon>Teleostei</taxon>
        <taxon>Clupei</taxon>
        <taxon>Clupeiformes</taxon>
        <taxon>Clupeoidei</taxon>
        <taxon>Clupeidae</taxon>
        <taxon>Alosa</taxon>
    </lineage>
</organism>
<dbReference type="SUPFAM" id="SSF52343">
    <property type="entry name" value="Ferredoxin reductase-like, C-terminal NADP-linked domain"/>
    <property type="match status" value="2"/>
</dbReference>
<dbReference type="Pfam" id="PF00667">
    <property type="entry name" value="FAD_binding_1"/>
    <property type="match status" value="1"/>
</dbReference>
<dbReference type="PANTHER" id="PTHR19384:SF84">
    <property type="entry name" value="METHIONINE SYNTHASE REDUCTASE"/>
    <property type="match status" value="1"/>
</dbReference>
<keyword evidence="17" id="KW-1185">Reference proteome</keyword>
<dbReference type="FunFam" id="1.20.990.10:FF:000007">
    <property type="entry name" value="Methionine synthase reductase"/>
    <property type="match status" value="1"/>
</dbReference>
<dbReference type="Gene3D" id="3.40.50.360">
    <property type="match status" value="1"/>
</dbReference>
<dbReference type="GO" id="GO:0009086">
    <property type="term" value="P:methionine biosynthetic process"/>
    <property type="evidence" value="ECO:0007669"/>
    <property type="project" value="UniProtKB-KW"/>
</dbReference>
<evidence type="ECO:0000313" key="17">
    <source>
        <dbReference type="Proteomes" id="UP000823561"/>
    </source>
</evidence>
<dbReference type="Pfam" id="PF00175">
    <property type="entry name" value="NAD_binding_1"/>
    <property type="match status" value="1"/>
</dbReference>
<keyword evidence="7" id="KW-0274">FAD</keyword>
<dbReference type="SUPFAM" id="SSF63380">
    <property type="entry name" value="Riboflavin synthase domain-like"/>
    <property type="match status" value="1"/>
</dbReference>
<evidence type="ECO:0000256" key="9">
    <source>
        <dbReference type="ARBA" id="ARBA00023002"/>
    </source>
</evidence>
<keyword evidence="8" id="KW-0521">NADP</keyword>
<dbReference type="InterPro" id="IPR029039">
    <property type="entry name" value="Flavoprotein-like_sf"/>
</dbReference>
<dbReference type="FunFam" id="3.40.50.360:FF:000059">
    <property type="entry name" value="5-methyltetrahydrofolate-homocysteine methyltransferase reductase"/>
    <property type="match status" value="1"/>
</dbReference>
<dbReference type="GO" id="GO:0030586">
    <property type="term" value="F:[methionine synthase] reductase (NADPH) activity"/>
    <property type="evidence" value="ECO:0007669"/>
    <property type="project" value="UniProtKB-EC"/>
</dbReference>
<dbReference type="GO" id="GO:0005829">
    <property type="term" value="C:cytosol"/>
    <property type="evidence" value="ECO:0007669"/>
    <property type="project" value="TreeGrafter"/>
</dbReference>
<dbReference type="PROSITE" id="PS51384">
    <property type="entry name" value="FAD_FR"/>
    <property type="match status" value="1"/>
</dbReference>
<dbReference type="InterPro" id="IPR008254">
    <property type="entry name" value="Flavodoxin/NO_synth"/>
</dbReference>
<evidence type="ECO:0000313" key="16">
    <source>
        <dbReference type="EMBL" id="KAG5268742.1"/>
    </source>
</evidence>
<evidence type="ECO:0000256" key="13">
    <source>
        <dbReference type="SAM" id="MobiDB-lite"/>
    </source>
</evidence>
<evidence type="ECO:0000259" key="14">
    <source>
        <dbReference type="PROSITE" id="PS50902"/>
    </source>
</evidence>
<dbReference type="InterPro" id="IPR001433">
    <property type="entry name" value="OxRdtase_FAD/NAD-bd"/>
</dbReference>
<keyword evidence="9" id="KW-0560">Oxidoreductase</keyword>
<dbReference type="Proteomes" id="UP000823561">
    <property type="component" value="Chromosome 16"/>
</dbReference>
<dbReference type="PROSITE" id="PS50902">
    <property type="entry name" value="FLAVODOXIN_LIKE"/>
    <property type="match status" value="1"/>
</dbReference>
<name>A0AAV6G3U6_9TELE</name>